<dbReference type="OrthoDB" id="2056692at2"/>
<evidence type="ECO:0000313" key="1">
    <source>
        <dbReference type="EMBL" id="NDO67481.1"/>
    </source>
</evidence>
<protein>
    <submittedName>
        <fullName evidence="1">Uncharacterized protein</fullName>
    </submittedName>
</protein>
<comment type="caution">
    <text evidence="1">The sequence shown here is derived from an EMBL/GenBank/DDBJ whole genome shotgun (WGS) entry which is preliminary data.</text>
</comment>
<proteinExistence type="predicted"/>
<sequence>MYIGNHYQGIMRLFSGMHGRGIHANMPLFGGASRRPNAGGRNTLEDLLTGHYKNSYGVEGMCVTNNPNARKIIQVSDEMKQRVFDNVKDAFYKYNGMSGDNEAEWEEMAQAKNAYYKTLKKSDRAAAAWTLGQFEISVSRKVAGAVKERVPGWTYGDQIPAGVLDEIFADESITSMVSRKYGTAGGLDIRA</sequence>
<name>A0A9X5H5V6_9FIRM</name>
<dbReference type="InterPro" id="IPR024540">
    <property type="entry name" value="DUF3879"/>
</dbReference>
<accession>A0A9X5H5V6</accession>
<dbReference type="Pfam" id="PF12995">
    <property type="entry name" value="DUF3879"/>
    <property type="match status" value="1"/>
</dbReference>
<dbReference type="Proteomes" id="UP000474104">
    <property type="component" value="Unassembled WGS sequence"/>
</dbReference>
<dbReference type="EMBL" id="VIRB01000024">
    <property type="protein sequence ID" value="NDO67481.1"/>
    <property type="molecule type" value="Genomic_DNA"/>
</dbReference>
<dbReference type="AlphaFoldDB" id="A0A9X5H5V6"/>
<reference evidence="1 2" key="1">
    <citation type="submission" date="2019-07" db="EMBL/GenBank/DDBJ databases">
        <title>Draft genome sequences of 15 bacterial species constituting the stable defined intestinal microbiota of the GM15 gnotobiotic mouse model.</title>
        <authorList>
            <person name="Elie C."/>
            <person name="Mathieu A."/>
            <person name="Saliou A."/>
            <person name="Darnaud M."/>
            <person name="Leulier F."/>
            <person name="Tamellini A."/>
        </authorList>
    </citation>
    <scope>NUCLEOTIDE SEQUENCE [LARGE SCALE GENOMIC DNA]</scope>
    <source>
        <strain evidence="2">ASF 502</strain>
    </source>
</reference>
<dbReference type="RefSeq" id="WP_004068799.1">
    <property type="nucleotide sequence ID" value="NZ_VIRB01000024.1"/>
</dbReference>
<evidence type="ECO:0000313" key="2">
    <source>
        <dbReference type="Proteomes" id="UP000474104"/>
    </source>
</evidence>
<gene>
    <name evidence="1" type="ORF">FMM80_01560</name>
</gene>
<organism evidence="1 2">
    <name type="scientific">Schaedlerella arabinosiphila</name>
    <dbReference type="NCBI Taxonomy" id="2044587"/>
    <lineage>
        <taxon>Bacteria</taxon>
        <taxon>Bacillati</taxon>
        <taxon>Bacillota</taxon>
        <taxon>Clostridia</taxon>
        <taxon>Lachnospirales</taxon>
        <taxon>Lachnospiraceae</taxon>
        <taxon>Schaedlerella</taxon>
    </lineage>
</organism>